<dbReference type="PROSITE" id="PS51118">
    <property type="entry name" value="HTH_HXLR"/>
    <property type="match status" value="1"/>
</dbReference>
<gene>
    <name evidence="5" type="ORF">QO014_004695</name>
</gene>
<keyword evidence="6" id="KW-1185">Reference proteome</keyword>
<dbReference type="PANTHER" id="PTHR33204">
    <property type="entry name" value="TRANSCRIPTIONAL REGULATOR, MARR FAMILY"/>
    <property type="match status" value="1"/>
</dbReference>
<dbReference type="RefSeq" id="WP_266351144.1">
    <property type="nucleotide sequence ID" value="NZ_JAPKNG010000007.1"/>
</dbReference>
<name>A0ABU0HDA2_9HYPH</name>
<dbReference type="InterPro" id="IPR036390">
    <property type="entry name" value="WH_DNA-bd_sf"/>
</dbReference>
<keyword evidence="1" id="KW-0805">Transcription regulation</keyword>
<protein>
    <submittedName>
        <fullName evidence="5">DNA-binding HxlR family transcriptional regulator</fullName>
    </submittedName>
</protein>
<dbReference type="EMBL" id="JAUSVO010000007">
    <property type="protein sequence ID" value="MDQ0440282.1"/>
    <property type="molecule type" value="Genomic_DNA"/>
</dbReference>
<evidence type="ECO:0000313" key="6">
    <source>
        <dbReference type="Proteomes" id="UP001241603"/>
    </source>
</evidence>
<keyword evidence="2 5" id="KW-0238">DNA-binding</keyword>
<accession>A0ABU0HDA2</accession>
<dbReference type="InterPro" id="IPR002577">
    <property type="entry name" value="HTH_HxlR"/>
</dbReference>
<evidence type="ECO:0000259" key="4">
    <source>
        <dbReference type="PROSITE" id="PS51118"/>
    </source>
</evidence>
<dbReference type="PANTHER" id="PTHR33204:SF39">
    <property type="entry name" value="TRANSCRIPTIONAL REGULATORY PROTEIN"/>
    <property type="match status" value="1"/>
</dbReference>
<evidence type="ECO:0000313" key="5">
    <source>
        <dbReference type="EMBL" id="MDQ0440282.1"/>
    </source>
</evidence>
<feature type="domain" description="HTH hxlR-type" evidence="4">
    <location>
        <begin position="21"/>
        <end position="130"/>
    </location>
</feature>
<evidence type="ECO:0000256" key="3">
    <source>
        <dbReference type="ARBA" id="ARBA00023163"/>
    </source>
</evidence>
<dbReference type="GO" id="GO:0003677">
    <property type="term" value="F:DNA binding"/>
    <property type="evidence" value="ECO:0007669"/>
    <property type="project" value="UniProtKB-KW"/>
</dbReference>
<evidence type="ECO:0000256" key="2">
    <source>
        <dbReference type="ARBA" id="ARBA00023125"/>
    </source>
</evidence>
<dbReference type="Proteomes" id="UP001241603">
    <property type="component" value="Unassembled WGS sequence"/>
</dbReference>
<organism evidence="5 6">
    <name type="scientific">Kaistia dalseonensis</name>
    <dbReference type="NCBI Taxonomy" id="410840"/>
    <lineage>
        <taxon>Bacteria</taxon>
        <taxon>Pseudomonadati</taxon>
        <taxon>Pseudomonadota</taxon>
        <taxon>Alphaproteobacteria</taxon>
        <taxon>Hyphomicrobiales</taxon>
        <taxon>Kaistiaceae</taxon>
        <taxon>Kaistia</taxon>
    </lineage>
</organism>
<comment type="caution">
    <text evidence="5">The sequence shown here is derived from an EMBL/GenBank/DDBJ whole genome shotgun (WGS) entry which is preliminary data.</text>
</comment>
<dbReference type="InterPro" id="IPR036388">
    <property type="entry name" value="WH-like_DNA-bd_sf"/>
</dbReference>
<reference evidence="5 6" key="1">
    <citation type="submission" date="2023-07" db="EMBL/GenBank/DDBJ databases">
        <title>Genomic Encyclopedia of Type Strains, Phase IV (KMG-IV): sequencing the most valuable type-strain genomes for metagenomic binning, comparative biology and taxonomic classification.</title>
        <authorList>
            <person name="Goeker M."/>
        </authorList>
    </citation>
    <scope>NUCLEOTIDE SEQUENCE [LARGE SCALE GENOMIC DNA]</scope>
    <source>
        <strain evidence="5 6">B6-8</strain>
    </source>
</reference>
<sequence length="139" mass="16026">MIYTHLMVTIVERPQEPSEFCASMSEAEDNRARELLERVSAKWPLGVLQVLAEAGAPLRFSRLMERVDGISQKMLTQTLRMLEADRLVTRTLYPQVPPRVDYELTPLGRELLLQILPFWRWIVQNLPAFDADETTKAAE</sequence>
<proteinExistence type="predicted"/>
<dbReference type="SUPFAM" id="SSF46785">
    <property type="entry name" value="Winged helix' DNA-binding domain"/>
    <property type="match status" value="1"/>
</dbReference>
<dbReference type="Pfam" id="PF01638">
    <property type="entry name" value="HxlR"/>
    <property type="match status" value="1"/>
</dbReference>
<keyword evidence="3" id="KW-0804">Transcription</keyword>
<dbReference type="Gene3D" id="1.10.10.10">
    <property type="entry name" value="Winged helix-like DNA-binding domain superfamily/Winged helix DNA-binding domain"/>
    <property type="match status" value="1"/>
</dbReference>
<evidence type="ECO:0000256" key="1">
    <source>
        <dbReference type="ARBA" id="ARBA00023015"/>
    </source>
</evidence>